<gene>
    <name evidence="1" type="ORF">HYC85_022239</name>
</gene>
<protein>
    <submittedName>
        <fullName evidence="1">Uncharacterized protein</fullName>
    </submittedName>
</protein>
<keyword evidence="2" id="KW-1185">Reference proteome</keyword>
<dbReference type="EMBL" id="JACBKZ010000010">
    <property type="protein sequence ID" value="KAF5941072.1"/>
    <property type="molecule type" value="Genomic_DNA"/>
</dbReference>
<name>A0A7J7GJT3_CAMSI</name>
<proteinExistence type="predicted"/>
<organism evidence="1 2">
    <name type="scientific">Camellia sinensis</name>
    <name type="common">Tea plant</name>
    <name type="synonym">Thea sinensis</name>
    <dbReference type="NCBI Taxonomy" id="4442"/>
    <lineage>
        <taxon>Eukaryota</taxon>
        <taxon>Viridiplantae</taxon>
        <taxon>Streptophyta</taxon>
        <taxon>Embryophyta</taxon>
        <taxon>Tracheophyta</taxon>
        <taxon>Spermatophyta</taxon>
        <taxon>Magnoliopsida</taxon>
        <taxon>eudicotyledons</taxon>
        <taxon>Gunneridae</taxon>
        <taxon>Pentapetalae</taxon>
        <taxon>asterids</taxon>
        <taxon>Ericales</taxon>
        <taxon>Theaceae</taxon>
        <taxon>Camellia</taxon>
    </lineage>
</organism>
<accession>A0A7J7GJT3</accession>
<evidence type="ECO:0000313" key="1">
    <source>
        <dbReference type="EMBL" id="KAF5941072.1"/>
    </source>
</evidence>
<comment type="caution">
    <text evidence="1">The sequence shown here is derived from an EMBL/GenBank/DDBJ whole genome shotgun (WGS) entry which is preliminary data.</text>
</comment>
<evidence type="ECO:0000313" key="2">
    <source>
        <dbReference type="Proteomes" id="UP000593564"/>
    </source>
</evidence>
<reference evidence="2" key="1">
    <citation type="journal article" date="2020" name="Nat. Commun.">
        <title>Genome assembly of wild tea tree DASZ reveals pedigree and selection history of tea varieties.</title>
        <authorList>
            <person name="Zhang W."/>
            <person name="Zhang Y."/>
            <person name="Qiu H."/>
            <person name="Guo Y."/>
            <person name="Wan H."/>
            <person name="Zhang X."/>
            <person name="Scossa F."/>
            <person name="Alseekh S."/>
            <person name="Zhang Q."/>
            <person name="Wang P."/>
            <person name="Xu L."/>
            <person name="Schmidt M.H."/>
            <person name="Jia X."/>
            <person name="Li D."/>
            <person name="Zhu A."/>
            <person name="Guo F."/>
            <person name="Chen W."/>
            <person name="Ni D."/>
            <person name="Usadel B."/>
            <person name="Fernie A.R."/>
            <person name="Wen W."/>
        </authorList>
    </citation>
    <scope>NUCLEOTIDE SEQUENCE [LARGE SCALE GENOMIC DNA]</scope>
    <source>
        <strain evidence="2">cv. G240</strain>
    </source>
</reference>
<dbReference type="Proteomes" id="UP000593564">
    <property type="component" value="Unassembled WGS sequence"/>
</dbReference>
<dbReference type="AlphaFoldDB" id="A0A7J7GJT3"/>
<reference evidence="1 2" key="2">
    <citation type="submission" date="2020-07" db="EMBL/GenBank/DDBJ databases">
        <title>Genome assembly of wild tea tree DASZ reveals pedigree and selection history of tea varieties.</title>
        <authorList>
            <person name="Zhang W."/>
        </authorList>
    </citation>
    <scope>NUCLEOTIDE SEQUENCE [LARGE SCALE GENOMIC DNA]</scope>
    <source>
        <strain evidence="2">cv. G240</strain>
        <tissue evidence="1">Leaf</tissue>
    </source>
</reference>
<sequence>MLCIMGNAQYYIHKVAHGRIESLCVFASKSIASSCSYFVVVVVVDLKITAEARRQRCVGRRYGETGQEAHREVCFVPKLVPTSDRKGVNNMVISRTSKHPHNVLYSLNLFSLLTDPQSCWLLTLT</sequence>